<dbReference type="AlphaFoldDB" id="A0A077RAY8"/>
<sequence length="481" mass="53257">MTSSSGHTTPMDEKSFSWSPSSQVPHFLRNHYRSSSGHGTPRIPSSVSSSAASSVVHAPLSHSRNPSSGNEKVAPSTAAQTIPVCAADNQPSQSSTPFPITAAEPAAKDGRKHNLAFTFFGLLSVILAAVVIAFGWINTPQQKLCLAFEDDFSGQTTLNTDNWEYEVRTDGFGNQEFEMTTTQANNSFIEDGKLYLVPTLTSDEVGDAAITGNYTYSLNNTCTASPQTQAACESTANSTLGEILQPIKSARIRTKASINRGRIEVRARLPAGDWIWPAIWMMPEDSVYGDWPRSGEIDMVESKGNVVESRKDRYQNSVASTLHWGPSPGTDRWGLTTSNFTVPRDYFSEDFHTFGLDWTPTTLTTWIDKPSRHIMKLDVDRDFFAFSRLSHLLWNGTAIQDPWNGKKGAPFDQKFYLILNVAVGGTNGYFSDSDRNKPWQNAGSNPVADFWAAKSRWLPTWPSDPKRRGMAIDSVKMWQRC</sequence>
<dbReference type="PANTHER" id="PTHR10963">
    <property type="entry name" value="GLYCOSYL HYDROLASE-RELATED"/>
    <property type="match status" value="1"/>
</dbReference>
<keyword evidence="3" id="KW-1133">Transmembrane helix</keyword>
<dbReference type="PANTHER" id="PTHR10963:SF55">
    <property type="entry name" value="GLYCOSIDE HYDROLASE FAMILY 16 PROTEIN"/>
    <property type="match status" value="1"/>
</dbReference>
<comment type="similarity">
    <text evidence="1">Belongs to the glycosyl hydrolase 16 family.</text>
</comment>
<protein>
    <submittedName>
        <fullName evidence="5">Related to beta-1,3-glucan binding protein</fullName>
    </submittedName>
</protein>
<feature type="region of interest" description="Disordered" evidence="2">
    <location>
        <begin position="1"/>
        <end position="77"/>
    </location>
</feature>
<feature type="compositionally biased region" description="Low complexity" evidence="2">
    <location>
        <begin position="44"/>
        <end position="63"/>
    </location>
</feature>
<keyword evidence="3" id="KW-0812">Transmembrane</keyword>
<reference evidence="5" key="1">
    <citation type="journal article" date="2014" name="Genome Biol. Evol.">
        <title>Gene Loss Rather Than Gene Gain Is Associated with a Host Jump from Monocots to Dicots in the Smut Fungus Melanopsichium pennsylvanicum.</title>
        <authorList>
            <person name="Sharma R."/>
            <person name="Mishra B."/>
            <person name="Runge F."/>
            <person name="Thines M."/>
        </authorList>
    </citation>
    <scope>NUCLEOTIDE SEQUENCE</scope>
    <source>
        <strain evidence="5">4</strain>
    </source>
</reference>
<dbReference type="PROSITE" id="PS51762">
    <property type="entry name" value="GH16_2"/>
    <property type="match status" value="1"/>
</dbReference>
<evidence type="ECO:0000259" key="4">
    <source>
        <dbReference type="PROSITE" id="PS51762"/>
    </source>
</evidence>
<feature type="domain" description="GH16" evidence="4">
    <location>
        <begin position="132"/>
        <end position="481"/>
    </location>
</feature>
<dbReference type="EMBL" id="HG529611">
    <property type="protein sequence ID" value="CDI54394.1"/>
    <property type="molecule type" value="Genomic_DNA"/>
</dbReference>
<accession>A0A077RAY8</accession>
<organism evidence="5">
    <name type="scientific">Melanopsichium pennsylvanicum 4</name>
    <dbReference type="NCBI Taxonomy" id="1398559"/>
    <lineage>
        <taxon>Eukaryota</taxon>
        <taxon>Fungi</taxon>
        <taxon>Dikarya</taxon>
        <taxon>Basidiomycota</taxon>
        <taxon>Ustilaginomycotina</taxon>
        <taxon>Ustilaginomycetes</taxon>
        <taxon>Ustilaginales</taxon>
        <taxon>Ustilaginaceae</taxon>
        <taxon>Melanopsichium</taxon>
    </lineage>
</organism>
<dbReference type="GO" id="GO:0004553">
    <property type="term" value="F:hydrolase activity, hydrolyzing O-glycosyl compounds"/>
    <property type="evidence" value="ECO:0007669"/>
    <property type="project" value="InterPro"/>
</dbReference>
<proteinExistence type="inferred from homology"/>
<dbReference type="Gene3D" id="2.60.120.200">
    <property type="match status" value="1"/>
</dbReference>
<dbReference type="GO" id="GO:0005975">
    <property type="term" value="P:carbohydrate metabolic process"/>
    <property type="evidence" value="ECO:0007669"/>
    <property type="project" value="InterPro"/>
</dbReference>
<dbReference type="InterPro" id="IPR013320">
    <property type="entry name" value="ConA-like_dom_sf"/>
</dbReference>
<evidence type="ECO:0000256" key="3">
    <source>
        <dbReference type="SAM" id="Phobius"/>
    </source>
</evidence>
<dbReference type="SUPFAM" id="SSF49899">
    <property type="entry name" value="Concanavalin A-like lectins/glucanases"/>
    <property type="match status" value="1"/>
</dbReference>
<dbReference type="CDD" id="cd08024">
    <property type="entry name" value="GH16_CCF"/>
    <property type="match status" value="1"/>
</dbReference>
<feature type="transmembrane region" description="Helical" evidence="3">
    <location>
        <begin position="115"/>
        <end position="137"/>
    </location>
</feature>
<dbReference type="InterPro" id="IPR050546">
    <property type="entry name" value="Glycosyl_Hydrlase_16"/>
</dbReference>
<evidence type="ECO:0000313" key="5">
    <source>
        <dbReference type="EMBL" id="CDI54394.1"/>
    </source>
</evidence>
<evidence type="ECO:0000256" key="2">
    <source>
        <dbReference type="SAM" id="MobiDB-lite"/>
    </source>
</evidence>
<dbReference type="InterPro" id="IPR000757">
    <property type="entry name" value="Beta-glucanase-like"/>
</dbReference>
<dbReference type="Pfam" id="PF00722">
    <property type="entry name" value="Glyco_hydro_16"/>
    <property type="match status" value="1"/>
</dbReference>
<name>A0A077RAY8_9BASI</name>
<evidence type="ECO:0000256" key="1">
    <source>
        <dbReference type="ARBA" id="ARBA00006865"/>
    </source>
</evidence>
<keyword evidence="3" id="KW-0472">Membrane</keyword>